<reference evidence="2" key="1">
    <citation type="submission" date="2016-10" db="EMBL/GenBank/DDBJ databases">
        <authorList>
            <person name="Varghese N."/>
            <person name="Submissions S."/>
        </authorList>
    </citation>
    <scope>NUCLEOTIDE SEQUENCE [LARGE SCALE GENOMIC DNA]</scope>
    <source>
        <strain evidence="2">DSM 22703</strain>
    </source>
</reference>
<protein>
    <submittedName>
        <fullName evidence="1">Uncharacterized protein</fullName>
    </submittedName>
</protein>
<dbReference type="AlphaFoldDB" id="A0A1G5VFD9"/>
<dbReference type="Proteomes" id="UP000198756">
    <property type="component" value="Unassembled WGS sequence"/>
</dbReference>
<dbReference type="EMBL" id="FMXE01000003">
    <property type="protein sequence ID" value="SDA44582.1"/>
    <property type="molecule type" value="Genomic_DNA"/>
</dbReference>
<evidence type="ECO:0000313" key="2">
    <source>
        <dbReference type="Proteomes" id="UP000198756"/>
    </source>
</evidence>
<gene>
    <name evidence="1" type="ORF">SAMN03080617_00503</name>
</gene>
<accession>A0A1G5VFD9</accession>
<keyword evidence="2" id="KW-1185">Reference proteome</keyword>
<organism evidence="1 2">
    <name type="scientific">Algoriphagus alkaliphilus</name>
    <dbReference type="NCBI Taxonomy" id="279824"/>
    <lineage>
        <taxon>Bacteria</taxon>
        <taxon>Pseudomonadati</taxon>
        <taxon>Bacteroidota</taxon>
        <taxon>Cytophagia</taxon>
        <taxon>Cytophagales</taxon>
        <taxon>Cyclobacteriaceae</taxon>
        <taxon>Algoriphagus</taxon>
    </lineage>
</organism>
<dbReference type="STRING" id="279824.SAMN03080617_00503"/>
<sequence>METYSMAFLVFIEKLENSKIGKFHFLILIQNPIFQSFNFVIFQSTP</sequence>
<name>A0A1G5VFD9_9BACT</name>
<proteinExistence type="predicted"/>
<evidence type="ECO:0000313" key="1">
    <source>
        <dbReference type="EMBL" id="SDA44582.1"/>
    </source>
</evidence>